<feature type="region of interest" description="Disordered" evidence="1">
    <location>
        <begin position="29"/>
        <end position="56"/>
    </location>
</feature>
<reference evidence="2" key="1">
    <citation type="submission" date="2018-05" db="EMBL/GenBank/DDBJ databases">
        <authorList>
            <person name="Lanie J.A."/>
            <person name="Ng W.-L."/>
            <person name="Kazmierczak K.M."/>
            <person name="Andrzejewski T.M."/>
            <person name="Davidsen T.M."/>
            <person name="Wayne K.J."/>
            <person name="Tettelin H."/>
            <person name="Glass J.I."/>
            <person name="Rusch D."/>
            <person name="Podicherti R."/>
            <person name="Tsui H.-C.T."/>
            <person name="Winkler M.E."/>
        </authorList>
    </citation>
    <scope>NUCLEOTIDE SEQUENCE</scope>
</reference>
<protein>
    <submittedName>
        <fullName evidence="2">Uncharacterized protein</fullName>
    </submittedName>
</protein>
<name>A0A381VWU8_9ZZZZ</name>
<proteinExistence type="predicted"/>
<evidence type="ECO:0000313" key="2">
    <source>
        <dbReference type="EMBL" id="SVA44117.1"/>
    </source>
</evidence>
<feature type="compositionally biased region" description="Basic and acidic residues" evidence="1">
    <location>
        <begin position="41"/>
        <end position="56"/>
    </location>
</feature>
<sequence>MFFVSEEFLRKYETGEDFAQTIDEAVPLGTELFEGTGGKKAFNERRRDKENDPDPS</sequence>
<accession>A0A381VWU8</accession>
<dbReference type="AlphaFoldDB" id="A0A381VWU8"/>
<evidence type="ECO:0000256" key="1">
    <source>
        <dbReference type="SAM" id="MobiDB-lite"/>
    </source>
</evidence>
<dbReference type="EMBL" id="UINC01009868">
    <property type="protein sequence ID" value="SVA44117.1"/>
    <property type="molecule type" value="Genomic_DNA"/>
</dbReference>
<organism evidence="2">
    <name type="scientific">marine metagenome</name>
    <dbReference type="NCBI Taxonomy" id="408172"/>
    <lineage>
        <taxon>unclassified sequences</taxon>
        <taxon>metagenomes</taxon>
        <taxon>ecological metagenomes</taxon>
    </lineage>
</organism>
<gene>
    <name evidence="2" type="ORF">METZ01_LOCUS96971</name>
</gene>